<sequence length="101" mass="11482">MCLPSRLIHAGLSTTQPSLRKPFNLWEERSSRAELQVEELLRMLPRYQSRTQKSEGLTLCFVAGNPWGSGPSRKLIVKSTRKLMSWQEQHVNSPSTVSPMS</sequence>
<name>A0A5A7P0T5_STRAF</name>
<dbReference type="AlphaFoldDB" id="A0A5A7P0T5"/>
<evidence type="ECO:0000313" key="2">
    <source>
        <dbReference type="Proteomes" id="UP000325081"/>
    </source>
</evidence>
<dbReference type="EMBL" id="BKCP01000891">
    <property type="protein sequence ID" value="GER26217.1"/>
    <property type="molecule type" value="Genomic_DNA"/>
</dbReference>
<accession>A0A5A7P0T5</accession>
<organism evidence="1 2">
    <name type="scientific">Striga asiatica</name>
    <name type="common">Asiatic witchweed</name>
    <name type="synonym">Buchnera asiatica</name>
    <dbReference type="NCBI Taxonomy" id="4170"/>
    <lineage>
        <taxon>Eukaryota</taxon>
        <taxon>Viridiplantae</taxon>
        <taxon>Streptophyta</taxon>
        <taxon>Embryophyta</taxon>
        <taxon>Tracheophyta</taxon>
        <taxon>Spermatophyta</taxon>
        <taxon>Magnoliopsida</taxon>
        <taxon>eudicotyledons</taxon>
        <taxon>Gunneridae</taxon>
        <taxon>Pentapetalae</taxon>
        <taxon>asterids</taxon>
        <taxon>lamiids</taxon>
        <taxon>Lamiales</taxon>
        <taxon>Orobanchaceae</taxon>
        <taxon>Buchnereae</taxon>
        <taxon>Striga</taxon>
    </lineage>
</organism>
<evidence type="ECO:0000313" key="1">
    <source>
        <dbReference type="EMBL" id="GER26217.1"/>
    </source>
</evidence>
<proteinExistence type="predicted"/>
<gene>
    <name evidence="1" type="ORF">STAS_01852</name>
</gene>
<keyword evidence="2" id="KW-1185">Reference proteome</keyword>
<comment type="caution">
    <text evidence="1">The sequence shown here is derived from an EMBL/GenBank/DDBJ whole genome shotgun (WGS) entry which is preliminary data.</text>
</comment>
<dbReference type="Proteomes" id="UP000325081">
    <property type="component" value="Unassembled WGS sequence"/>
</dbReference>
<reference evidence="2" key="1">
    <citation type="journal article" date="2019" name="Curr. Biol.">
        <title>Genome Sequence of Striga asiatica Provides Insight into the Evolution of Plant Parasitism.</title>
        <authorList>
            <person name="Yoshida S."/>
            <person name="Kim S."/>
            <person name="Wafula E.K."/>
            <person name="Tanskanen J."/>
            <person name="Kim Y.M."/>
            <person name="Honaas L."/>
            <person name="Yang Z."/>
            <person name="Spallek T."/>
            <person name="Conn C.E."/>
            <person name="Ichihashi Y."/>
            <person name="Cheong K."/>
            <person name="Cui S."/>
            <person name="Der J.P."/>
            <person name="Gundlach H."/>
            <person name="Jiao Y."/>
            <person name="Hori C."/>
            <person name="Ishida J.K."/>
            <person name="Kasahara H."/>
            <person name="Kiba T."/>
            <person name="Kim M.S."/>
            <person name="Koo N."/>
            <person name="Laohavisit A."/>
            <person name="Lee Y.H."/>
            <person name="Lumba S."/>
            <person name="McCourt P."/>
            <person name="Mortimer J.C."/>
            <person name="Mutuku J.M."/>
            <person name="Nomura T."/>
            <person name="Sasaki-Sekimoto Y."/>
            <person name="Seto Y."/>
            <person name="Wang Y."/>
            <person name="Wakatake T."/>
            <person name="Sakakibara H."/>
            <person name="Demura T."/>
            <person name="Yamaguchi S."/>
            <person name="Yoneyama K."/>
            <person name="Manabe R.I."/>
            <person name="Nelson D.C."/>
            <person name="Schulman A.H."/>
            <person name="Timko M.P."/>
            <person name="dePamphilis C.W."/>
            <person name="Choi D."/>
            <person name="Shirasu K."/>
        </authorList>
    </citation>
    <scope>NUCLEOTIDE SEQUENCE [LARGE SCALE GENOMIC DNA]</scope>
    <source>
        <strain evidence="2">cv. UVA1</strain>
    </source>
</reference>
<protein>
    <submittedName>
        <fullName evidence="1">Tubulin gamma-1 chain</fullName>
    </submittedName>
</protein>